<protein>
    <submittedName>
        <fullName evidence="3">Uncharacterized protein LOC117555554 isoform X1</fullName>
    </submittedName>
</protein>
<reference evidence="3" key="1">
    <citation type="submission" date="2025-08" db="UniProtKB">
        <authorList>
            <consortium name="RefSeq"/>
        </authorList>
    </citation>
    <scope>IDENTIFICATION</scope>
</reference>
<accession>A0A6P8WFS3</accession>
<dbReference type="SUPFAM" id="SSF53098">
    <property type="entry name" value="Ribonuclease H-like"/>
    <property type="match status" value="1"/>
</dbReference>
<proteinExistence type="predicted"/>
<organism evidence="2 3">
    <name type="scientific">Gymnodraco acuticeps</name>
    <name type="common">Antarctic dragonfish</name>
    <dbReference type="NCBI Taxonomy" id="8218"/>
    <lineage>
        <taxon>Eukaryota</taxon>
        <taxon>Metazoa</taxon>
        <taxon>Chordata</taxon>
        <taxon>Craniata</taxon>
        <taxon>Vertebrata</taxon>
        <taxon>Euteleostomi</taxon>
        <taxon>Actinopterygii</taxon>
        <taxon>Neopterygii</taxon>
        <taxon>Teleostei</taxon>
        <taxon>Neoteleostei</taxon>
        <taxon>Acanthomorphata</taxon>
        <taxon>Eupercaria</taxon>
        <taxon>Perciformes</taxon>
        <taxon>Notothenioidei</taxon>
        <taxon>Bathydraconidae</taxon>
        <taxon>Gymnodraco</taxon>
    </lineage>
</organism>
<name>A0A6P8WFS3_GYMAC</name>
<dbReference type="KEGG" id="gacu:117555554"/>
<feature type="region of interest" description="Disordered" evidence="1">
    <location>
        <begin position="196"/>
        <end position="252"/>
    </location>
</feature>
<dbReference type="PANTHER" id="PTHR46880">
    <property type="entry name" value="RAS-ASSOCIATING DOMAIN-CONTAINING PROTEIN"/>
    <property type="match status" value="1"/>
</dbReference>
<evidence type="ECO:0000313" key="2">
    <source>
        <dbReference type="Proteomes" id="UP000515161"/>
    </source>
</evidence>
<evidence type="ECO:0000313" key="3">
    <source>
        <dbReference type="RefSeq" id="XP_034086342.1"/>
    </source>
</evidence>
<dbReference type="PANTHER" id="PTHR46880:SF9">
    <property type="entry name" value="ZINC FINGER PROTEIN 862"/>
    <property type="match status" value="1"/>
</dbReference>
<sequence length="252" mass="27669">MDLYIEHIAGTMKDQLHDLVKNKPFYCSLLFDGSTDKTTTEKEVISIKVIENGTPRIRLLGIVEPDTCDAQGILKAVAQKCEENQLNLSNCLTATAADGASIHFGKTTGVLTRLQQQSAPWMIKVHCIPHRLELCLKDAFKETYFTQVKNTLNMKNSIAYVSHPPLLTLLPFSQKMEAAEGPRRGSSGTCIEANTCSGDKVDQPQKESLSRPLEGGLPCAMAQDAHRKRSHLSKPPSSHQDCTGLPCLHSPS</sequence>
<dbReference type="RefSeq" id="XP_034086342.1">
    <property type="nucleotide sequence ID" value="XM_034230451.1"/>
</dbReference>
<dbReference type="InParanoid" id="A0A6P8WFS3"/>
<feature type="compositionally biased region" description="Basic and acidic residues" evidence="1">
    <location>
        <begin position="199"/>
        <end position="209"/>
    </location>
</feature>
<dbReference type="Proteomes" id="UP000515161">
    <property type="component" value="Unplaced"/>
</dbReference>
<dbReference type="InterPro" id="IPR012337">
    <property type="entry name" value="RNaseH-like_sf"/>
</dbReference>
<dbReference type="GeneID" id="117555554"/>
<gene>
    <name evidence="3" type="primary">LOC117555554</name>
</gene>
<evidence type="ECO:0000256" key="1">
    <source>
        <dbReference type="SAM" id="MobiDB-lite"/>
    </source>
</evidence>
<dbReference type="AlphaFoldDB" id="A0A6P8WFS3"/>
<dbReference type="OrthoDB" id="8939799at2759"/>
<keyword evidence="2" id="KW-1185">Reference proteome</keyword>